<reference evidence="3 4" key="1">
    <citation type="journal article" date="2019" name="Sci. Rep.">
        <title>Comparative genomics of chytrid fungi reveal insights into the obligate biotrophic and pathogenic lifestyle of Synchytrium endobioticum.</title>
        <authorList>
            <person name="van de Vossenberg B.T.L.H."/>
            <person name="Warris S."/>
            <person name="Nguyen H.D.T."/>
            <person name="van Gent-Pelzer M.P.E."/>
            <person name="Joly D.L."/>
            <person name="van de Geest H.C."/>
            <person name="Bonants P.J.M."/>
            <person name="Smith D.S."/>
            <person name="Levesque C.A."/>
            <person name="van der Lee T.A.J."/>
        </authorList>
    </citation>
    <scope>NUCLEOTIDE SEQUENCE [LARGE SCALE GENOMIC DNA]</scope>
    <source>
        <strain evidence="3 4">CBS 675.73</strain>
    </source>
</reference>
<dbReference type="InterPro" id="IPR003615">
    <property type="entry name" value="HNH_nuc"/>
</dbReference>
<keyword evidence="1" id="KW-0175">Coiled coil</keyword>
<feature type="domain" description="HNH nuclease" evidence="2">
    <location>
        <begin position="138"/>
        <end position="206"/>
    </location>
</feature>
<dbReference type="Proteomes" id="UP000320333">
    <property type="component" value="Unassembled WGS sequence"/>
</dbReference>
<evidence type="ECO:0000256" key="1">
    <source>
        <dbReference type="SAM" id="Coils"/>
    </source>
</evidence>
<organism evidence="3 4">
    <name type="scientific">Chytriomyces confervae</name>
    <dbReference type="NCBI Taxonomy" id="246404"/>
    <lineage>
        <taxon>Eukaryota</taxon>
        <taxon>Fungi</taxon>
        <taxon>Fungi incertae sedis</taxon>
        <taxon>Chytridiomycota</taxon>
        <taxon>Chytridiomycota incertae sedis</taxon>
        <taxon>Chytridiomycetes</taxon>
        <taxon>Chytridiales</taxon>
        <taxon>Chytriomycetaceae</taxon>
        <taxon>Chytriomyces</taxon>
    </lineage>
</organism>
<evidence type="ECO:0000259" key="2">
    <source>
        <dbReference type="Pfam" id="PF13391"/>
    </source>
</evidence>
<gene>
    <name evidence="3" type="ORF">CcCBS67573_g09920</name>
</gene>
<sequence length="302" mass="34190">MSTENELATLAGRIETQEMIVSEDLQRLQEAITAGKADGVLAAFQALLDSATSGLEGLKDERTALIIDRAVLINERAVLAVRVSQPDQIITGITQSVKRLLDESDKPSSSSKRSIVLKLDQKEQAAFKDKIVARDQRCVLTGSEPITCEAAHIIPWRFHRDNEAQWEQEYEPHCRNPSDAAFDVRNGILLRNDLNRLYDLHLFTIEFSAGEYQVTVSELDKWISAELQSYDGKIVAFTGNPDEWPAVEFLKHHNRIFKFRQKKLKAAAETENDNLQENRDLSKLADDMWEESQTTSTFLSLE</sequence>
<dbReference type="OrthoDB" id="2147671at2759"/>
<evidence type="ECO:0000313" key="4">
    <source>
        <dbReference type="Proteomes" id="UP000320333"/>
    </source>
</evidence>
<dbReference type="EMBL" id="QEAP01001064">
    <property type="protein sequence ID" value="TPX52175.1"/>
    <property type="molecule type" value="Genomic_DNA"/>
</dbReference>
<evidence type="ECO:0000313" key="3">
    <source>
        <dbReference type="EMBL" id="TPX52175.1"/>
    </source>
</evidence>
<name>A0A507DLQ5_9FUNG</name>
<proteinExistence type="predicted"/>
<dbReference type="AlphaFoldDB" id="A0A507DLQ5"/>
<comment type="caution">
    <text evidence="3">The sequence shown here is derived from an EMBL/GenBank/DDBJ whole genome shotgun (WGS) entry which is preliminary data.</text>
</comment>
<protein>
    <recommendedName>
        <fullName evidence="2">HNH nuclease domain-containing protein</fullName>
    </recommendedName>
</protein>
<feature type="coiled-coil region" evidence="1">
    <location>
        <begin position="258"/>
        <end position="287"/>
    </location>
</feature>
<accession>A0A507DLQ5</accession>
<dbReference type="Pfam" id="PF13391">
    <property type="entry name" value="HNH_2"/>
    <property type="match status" value="1"/>
</dbReference>
<keyword evidence="4" id="KW-1185">Reference proteome</keyword>